<keyword evidence="2" id="KW-1185">Reference proteome</keyword>
<gene>
    <name evidence="1" type="ORF">EVEC_LOCUS3028</name>
</gene>
<sequence length="114" mass="12399">MSGAWSEGLNKAAVCPACTLAAFHGSTISREVAIGFLGGRCQVHVCRGFQTQTPRDPKLSRNISLQKMSVDNGRLSNIVLSMQECSRQWCCIDAARLQPTLQAGPHLLDVPQFN</sequence>
<name>A0A0N4V090_ENTVE</name>
<reference evidence="1 2" key="2">
    <citation type="submission" date="2018-10" db="EMBL/GenBank/DDBJ databases">
        <authorList>
            <consortium name="Pathogen Informatics"/>
        </authorList>
    </citation>
    <scope>NUCLEOTIDE SEQUENCE [LARGE SCALE GENOMIC DNA]</scope>
</reference>
<protein>
    <submittedName>
        <fullName evidence="3">Secreted protein</fullName>
    </submittedName>
</protein>
<accession>A0A0N4V090</accession>
<organism evidence="3">
    <name type="scientific">Enterobius vermicularis</name>
    <name type="common">Human pinworm</name>
    <dbReference type="NCBI Taxonomy" id="51028"/>
    <lineage>
        <taxon>Eukaryota</taxon>
        <taxon>Metazoa</taxon>
        <taxon>Ecdysozoa</taxon>
        <taxon>Nematoda</taxon>
        <taxon>Chromadorea</taxon>
        <taxon>Rhabditida</taxon>
        <taxon>Spirurina</taxon>
        <taxon>Oxyuridomorpha</taxon>
        <taxon>Oxyuroidea</taxon>
        <taxon>Oxyuridae</taxon>
        <taxon>Enterobius</taxon>
    </lineage>
</organism>
<dbReference type="WBParaSite" id="EVEC_0000332001-mRNA-1">
    <property type="protein sequence ID" value="EVEC_0000332001-mRNA-1"/>
    <property type="gene ID" value="EVEC_0000332001"/>
</dbReference>
<proteinExistence type="predicted"/>
<dbReference type="Proteomes" id="UP000274131">
    <property type="component" value="Unassembled WGS sequence"/>
</dbReference>
<reference evidence="3" key="1">
    <citation type="submission" date="2017-02" db="UniProtKB">
        <authorList>
            <consortium name="WormBaseParasite"/>
        </authorList>
    </citation>
    <scope>IDENTIFICATION</scope>
</reference>
<evidence type="ECO:0000313" key="2">
    <source>
        <dbReference type="Proteomes" id="UP000274131"/>
    </source>
</evidence>
<dbReference type="EMBL" id="UXUI01007492">
    <property type="protein sequence ID" value="VDD87885.1"/>
    <property type="molecule type" value="Genomic_DNA"/>
</dbReference>
<dbReference type="AlphaFoldDB" id="A0A0N4V090"/>
<evidence type="ECO:0000313" key="3">
    <source>
        <dbReference type="WBParaSite" id="EVEC_0000332001-mRNA-1"/>
    </source>
</evidence>
<evidence type="ECO:0000313" key="1">
    <source>
        <dbReference type="EMBL" id="VDD87885.1"/>
    </source>
</evidence>